<sequence length="155" mass="17246">MMDDLRELYQEVILDHGKNPRNFRHPDDANREAKGENPMCGDRFMVYLTLKDGVVDDVAFQGRGCAISTASASMMTELVHGKTAAEAEKLFHAFHELCTQDEPDIPEGVDDETMEKLMVMSGVRQFPVRVKCATLAWHAMNAALHGEASASSDQF</sequence>
<dbReference type="EMBL" id="WHOS01000035">
    <property type="protein sequence ID" value="NUB02127.1"/>
    <property type="molecule type" value="Genomic_DNA"/>
</dbReference>
<gene>
    <name evidence="2" type="ORF">GBZ48_23070</name>
</gene>
<proteinExistence type="predicted"/>
<accession>A0ABX2KHV4</accession>
<dbReference type="Pfam" id="PF01592">
    <property type="entry name" value="NifU_N"/>
    <property type="match status" value="1"/>
</dbReference>
<dbReference type="PANTHER" id="PTHR10093">
    <property type="entry name" value="IRON-SULFUR CLUSTER ASSEMBLY ENZYME NIFU HOMOLOG"/>
    <property type="match status" value="1"/>
</dbReference>
<reference evidence="2 3" key="1">
    <citation type="submission" date="2019-10" db="EMBL/GenBank/DDBJ databases">
        <title>Genome sequence of Azospirillum melinis.</title>
        <authorList>
            <person name="Ambrosini A."/>
            <person name="Sant'Anna F.H."/>
            <person name="Cassan F.D."/>
            <person name="Souza E.M."/>
            <person name="Passaglia L.M.P."/>
        </authorList>
    </citation>
    <scope>NUCLEOTIDE SEQUENCE [LARGE SCALE GENOMIC DNA]</scope>
    <source>
        <strain evidence="2 3">TMCY0552</strain>
    </source>
</reference>
<keyword evidence="3" id="KW-1185">Reference proteome</keyword>
<dbReference type="Gene3D" id="3.90.1010.10">
    <property type="match status" value="1"/>
</dbReference>
<evidence type="ECO:0000313" key="2">
    <source>
        <dbReference type="EMBL" id="NUB02127.1"/>
    </source>
</evidence>
<evidence type="ECO:0000313" key="3">
    <source>
        <dbReference type="Proteomes" id="UP000605086"/>
    </source>
</evidence>
<dbReference type="RefSeq" id="WP_174473146.1">
    <property type="nucleotide sequence ID" value="NZ_JAGINN010000007.1"/>
</dbReference>
<protein>
    <submittedName>
        <fullName evidence="2">SUF system NifU family Fe-S cluster assembly protein</fullName>
    </submittedName>
</protein>
<evidence type="ECO:0000259" key="1">
    <source>
        <dbReference type="Pfam" id="PF01592"/>
    </source>
</evidence>
<organism evidence="2 3">
    <name type="scientific">Azospirillum melinis</name>
    <dbReference type="NCBI Taxonomy" id="328839"/>
    <lineage>
        <taxon>Bacteria</taxon>
        <taxon>Pseudomonadati</taxon>
        <taxon>Pseudomonadota</taxon>
        <taxon>Alphaproteobacteria</taxon>
        <taxon>Rhodospirillales</taxon>
        <taxon>Azospirillaceae</taxon>
        <taxon>Azospirillum</taxon>
    </lineage>
</organism>
<dbReference type="SUPFAM" id="SSF82649">
    <property type="entry name" value="SufE/NifU"/>
    <property type="match status" value="1"/>
</dbReference>
<name>A0ABX2KHV4_9PROT</name>
<comment type="caution">
    <text evidence="2">The sequence shown here is derived from an EMBL/GenBank/DDBJ whole genome shotgun (WGS) entry which is preliminary data.</text>
</comment>
<dbReference type="InterPro" id="IPR002871">
    <property type="entry name" value="NIF_FeS_clus_asmbl_NifU_N"/>
</dbReference>
<feature type="domain" description="NIF system FeS cluster assembly NifU N-terminal" evidence="1">
    <location>
        <begin position="9"/>
        <end position="131"/>
    </location>
</feature>
<dbReference type="NCBIfam" id="TIGR01994">
    <property type="entry name" value="SUF_scaf_2"/>
    <property type="match status" value="1"/>
</dbReference>
<dbReference type="Proteomes" id="UP000605086">
    <property type="component" value="Unassembled WGS sequence"/>
</dbReference>
<dbReference type="CDD" id="cd06664">
    <property type="entry name" value="IscU_like"/>
    <property type="match status" value="1"/>
</dbReference>